<reference evidence="3 4" key="1">
    <citation type="submission" date="2016-10" db="EMBL/GenBank/DDBJ databases">
        <title>Marinobacter salinus sp. nov., a moderately halophilic bacterium isolated from a tidal flat environment.</title>
        <authorList>
            <person name="Park S.-J."/>
        </authorList>
    </citation>
    <scope>NUCLEOTIDE SEQUENCE [LARGE SCALE GENOMIC DNA]</scope>
    <source>
        <strain evidence="3 4">Hb8</strain>
    </source>
</reference>
<proteinExistence type="predicted"/>
<dbReference type="PANTHER" id="PTHR42834:SF1">
    <property type="entry name" value="ENDONUCLEASE_EXONUCLEASE_PHOSPHATASE FAMILY PROTEIN (AFU_ORTHOLOGUE AFUA_3G09210)"/>
    <property type="match status" value="1"/>
</dbReference>
<dbReference type="RefSeq" id="WP_070971740.1">
    <property type="nucleotide sequence ID" value="NZ_CP017715.1"/>
</dbReference>
<dbReference type="STRING" id="1874317.BKP64_14785"/>
<organism evidence="3 4">
    <name type="scientific">Marinobacter salinus</name>
    <dbReference type="NCBI Taxonomy" id="1874317"/>
    <lineage>
        <taxon>Bacteria</taxon>
        <taxon>Pseudomonadati</taxon>
        <taxon>Pseudomonadota</taxon>
        <taxon>Gammaproteobacteria</taxon>
        <taxon>Pseudomonadales</taxon>
        <taxon>Marinobacteraceae</taxon>
        <taxon>Marinobacter</taxon>
    </lineage>
</organism>
<keyword evidence="4" id="KW-1185">Reference proteome</keyword>
<dbReference type="InterPro" id="IPR036691">
    <property type="entry name" value="Endo/exonu/phosph_ase_sf"/>
</dbReference>
<dbReference type="SUPFAM" id="SSF56219">
    <property type="entry name" value="DNase I-like"/>
    <property type="match status" value="1"/>
</dbReference>
<dbReference type="EMBL" id="CP017715">
    <property type="protein sequence ID" value="AOY89333.1"/>
    <property type="molecule type" value="Genomic_DNA"/>
</dbReference>
<dbReference type="NCBIfam" id="NF033681">
    <property type="entry name" value="ExeM_NucH_DNase"/>
    <property type="match status" value="1"/>
</dbReference>
<feature type="domain" description="Endonuclease/exonuclease/phosphatase" evidence="2">
    <location>
        <begin position="309"/>
        <end position="577"/>
    </location>
</feature>
<keyword evidence="3" id="KW-0540">Nuclease</keyword>
<keyword evidence="1" id="KW-0732">Signal</keyword>
<keyword evidence="3" id="KW-0255">Endonuclease</keyword>
<dbReference type="KEGG" id="msq:BKP64_14785"/>
<feature type="signal peptide" evidence="1">
    <location>
        <begin position="1"/>
        <end position="26"/>
    </location>
</feature>
<feature type="chain" id="PRO_5009442024" evidence="1">
    <location>
        <begin position="27"/>
        <end position="586"/>
    </location>
</feature>
<dbReference type="InterPro" id="IPR005135">
    <property type="entry name" value="Endo/exonuclease/phosphatase"/>
</dbReference>
<dbReference type="PANTHER" id="PTHR42834">
    <property type="entry name" value="ENDONUCLEASE/EXONUCLEASE/PHOSPHATASE FAMILY PROTEIN (AFU_ORTHOLOGUE AFUA_3G09210)"/>
    <property type="match status" value="1"/>
</dbReference>
<name>A0A1D9GNW9_9GAMM</name>
<dbReference type="GO" id="GO:0004519">
    <property type="term" value="F:endonuclease activity"/>
    <property type="evidence" value="ECO:0007669"/>
    <property type="project" value="UniProtKB-KW"/>
</dbReference>
<dbReference type="Gene3D" id="3.60.10.10">
    <property type="entry name" value="Endonuclease/exonuclease/phosphatase"/>
    <property type="match status" value="1"/>
</dbReference>
<accession>A0A1D9GNW9</accession>
<evidence type="ECO:0000256" key="1">
    <source>
        <dbReference type="SAM" id="SignalP"/>
    </source>
</evidence>
<dbReference type="OrthoDB" id="9800417at2"/>
<dbReference type="AlphaFoldDB" id="A0A1D9GNW9"/>
<dbReference type="InterPro" id="IPR047971">
    <property type="entry name" value="ExeM-like"/>
</dbReference>
<keyword evidence="3" id="KW-0378">Hydrolase</keyword>
<sequence>MTVVSARFLIHALILLVLPWVEPAAADCGKPATPIARIQGAGDQSPMAGQTVSVEGILTLDSRAEGGFRGFYLQQADHQADDSPLTSEALFIYTNRQPGKPGDRLRLTGTVKEYHGLTELTKISTLIVCGRETLPQPIPLSLPWQDNPETRENMRVEFRQPLTIIDNYDLARYGELTLAAGDQVIATEYRSPSRPTKLVSRQQSRQRVLLDDGKGEQNPMPVPWPPGGLVPERTVRAGDTVTGLAGVLDFRYGDWRVQPEASPDFTSANPRLPPPPLPSGNHIRVLSMNMQNYFNGNGDGKGFPTSRGATTQADFKEQHRRVVNALLTPDPDILALTEIENDGYGPNSAVGSLAEALGPDWRVVATPGLDGSDQIRTVLLYRNDRIMTIGKPARLTSGPFRIHGRPPVVQAFQRHGSRASVRIVALHLKSKSCRGATGANLDQGIGEGCYAQRRSEAALAIADWLKTVAATKTLAGTLITGDFNSYTRENTLEVFRNAGFTSMVHRFHPCDAGSCPHYTYRYKGEKGSLDYALASDSLKPHILSAHTWLINADEPRAMGYQSLLNPVEPLPWRSSDHNPVITDIGL</sequence>
<dbReference type="Pfam" id="PF03372">
    <property type="entry name" value="Exo_endo_phos"/>
    <property type="match status" value="1"/>
</dbReference>
<dbReference type="CDD" id="cd04486">
    <property type="entry name" value="YhcR_OBF_like"/>
    <property type="match status" value="1"/>
</dbReference>
<evidence type="ECO:0000259" key="2">
    <source>
        <dbReference type="Pfam" id="PF03372"/>
    </source>
</evidence>
<dbReference type="Proteomes" id="UP000177445">
    <property type="component" value="Chromosome"/>
</dbReference>
<protein>
    <submittedName>
        <fullName evidence="3">Endonuclease</fullName>
    </submittedName>
</protein>
<evidence type="ECO:0000313" key="3">
    <source>
        <dbReference type="EMBL" id="AOY89333.1"/>
    </source>
</evidence>
<evidence type="ECO:0000313" key="4">
    <source>
        <dbReference type="Proteomes" id="UP000177445"/>
    </source>
</evidence>
<gene>
    <name evidence="3" type="ORF">BKP64_14785</name>
</gene>